<sequence length="227" mass="23982">MSQGSTLASGAFLNFRPTTYNISTGFKESVSFLEQLWSTIMPPKDYIPWKLRSAAEEIDRRAAKGTLRSPTTSSSSSSSSSGVHPSSSNSPSAGSTGSASPLPSAGRQKLPSRKSRNKSVPSARPASQSALPCTSTAQPSSGSVARPSRSKSPSKQSVPAVAENAGSLTSQTVGPRAQAEKIAEINKLDREKEVICDELGKLEIQIGKQIKKRDDMITRGMKNSNAV</sequence>
<feature type="compositionally biased region" description="Low complexity" evidence="1">
    <location>
        <begin position="69"/>
        <end position="105"/>
    </location>
</feature>
<dbReference type="AlphaFoldDB" id="A0A8H7A4V7"/>
<accession>A0A8H7A4V7</accession>
<reference evidence="2" key="1">
    <citation type="submission" date="2020-02" db="EMBL/GenBank/DDBJ databases">
        <authorList>
            <person name="Palmer J.M."/>
        </authorList>
    </citation>
    <scope>NUCLEOTIDE SEQUENCE</scope>
    <source>
        <strain evidence="2">EPUS1.4</strain>
        <tissue evidence="2">Thallus</tissue>
    </source>
</reference>
<keyword evidence="3" id="KW-1185">Reference proteome</keyword>
<evidence type="ECO:0000313" key="2">
    <source>
        <dbReference type="EMBL" id="KAF7502695.1"/>
    </source>
</evidence>
<evidence type="ECO:0000256" key="1">
    <source>
        <dbReference type="SAM" id="MobiDB-lite"/>
    </source>
</evidence>
<dbReference type="OrthoDB" id="10513781at2759"/>
<organism evidence="2 3">
    <name type="scientific">Endocarpon pusillum</name>
    <dbReference type="NCBI Taxonomy" id="364733"/>
    <lineage>
        <taxon>Eukaryota</taxon>
        <taxon>Fungi</taxon>
        <taxon>Dikarya</taxon>
        <taxon>Ascomycota</taxon>
        <taxon>Pezizomycotina</taxon>
        <taxon>Eurotiomycetes</taxon>
        <taxon>Chaetothyriomycetidae</taxon>
        <taxon>Verrucariales</taxon>
        <taxon>Verrucariaceae</taxon>
        <taxon>Endocarpon</taxon>
    </lineage>
</organism>
<evidence type="ECO:0000313" key="3">
    <source>
        <dbReference type="Proteomes" id="UP000606974"/>
    </source>
</evidence>
<protein>
    <submittedName>
        <fullName evidence="2">Uncharacterized protein</fullName>
    </submittedName>
</protein>
<feature type="region of interest" description="Disordered" evidence="1">
    <location>
        <begin position="62"/>
        <end position="178"/>
    </location>
</feature>
<comment type="caution">
    <text evidence="2">The sequence shown here is derived from an EMBL/GenBank/DDBJ whole genome shotgun (WGS) entry which is preliminary data.</text>
</comment>
<feature type="compositionally biased region" description="Low complexity" evidence="1">
    <location>
        <begin position="143"/>
        <end position="158"/>
    </location>
</feature>
<feature type="compositionally biased region" description="Polar residues" evidence="1">
    <location>
        <begin position="125"/>
        <end position="142"/>
    </location>
</feature>
<proteinExistence type="predicted"/>
<name>A0A8H7A4V7_9EURO</name>
<dbReference type="EMBL" id="JAACFV010000227">
    <property type="protein sequence ID" value="KAF7502695.1"/>
    <property type="molecule type" value="Genomic_DNA"/>
</dbReference>
<gene>
    <name evidence="2" type="ORF">GJ744_005259</name>
</gene>
<dbReference type="Proteomes" id="UP000606974">
    <property type="component" value="Unassembled WGS sequence"/>
</dbReference>